<dbReference type="EMBL" id="PYOU01000011">
    <property type="protein sequence ID" value="PSX08313.1"/>
    <property type="molecule type" value="Genomic_DNA"/>
</dbReference>
<dbReference type="InterPro" id="IPR020240">
    <property type="entry name" value="UPF0412_YaaI"/>
</dbReference>
<dbReference type="OrthoDB" id="5592350at2"/>
<name>A0A0D8MM16_PHOAN</name>
<reference evidence="3 5" key="1">
    <citation type="submission" date="2016-12" db="EMBL/GenBank/DDBJ databases">
        <title>Diversity of luminous bacteria.</title>
        <authorList>
            <person name="Yoshizawa S."/>
            <person name="Kogure K."/>
        </authorList>
    </citation>
    <scope>NUCLEOTIDE SEQUENCE [LARGE SCALE GENOMIC DNA]</scope>
    <source>
        <strain evidence="3 5">LC1-200</strain>
    </source>
</reference>
<sequence>MKLKATMAAAIMLSTMAFSTTASADTFTLGRTILLEAKNSHAKIPVPLCRNTKSIQIKAERDVFLTKVVFKFQNGSSRVFQFQRKLDKNEKTDWRRFSYERCVTDIQVHGRAEDGSAGIKVLGRR</sequence>
<accession>A0A0D8MM16</accession>
<dbReference type="Proteomes" id="UP000238730">
    <property type="component" value="Unassembled WGS sequence"/>
</dbReference>
<organism evidence="3 5">
    <name type="scientific">Photobacterium angustum</name>
    <dbReference type="NCBI Taxonomy" id="661"/>
    <lineage>
        <taxon>Bacteria</taxon>
        <taxon>Pseudomonadati</taxon>
        <taxon>Pseudomonadota</taxon>
        <taxon>Gammaproteobacteria</taxon>
        <taxon>Vibrionales</taxon>
        <taxon>Vibrionaceae</taxon>
        <taxon>Photobacterium</taxon>
    </lineage>
</organism>
<evidence type="ECO:0000313" key="5">
    <source>
        <dbReference type="Proteomes" id="UP000238730"/>
    </source>
</evidence>
<feature type="signal peptide" evidence="2">
    <location>
        <begin position="1"/>
        <end position="24"/>
    </location>
</feature>
<evidence type="ECO:0000256" key="1">
    <source>
        <dbReference type="ARBA" id="ARBA00022729"/>
    </source>
</evidence>
<gene>
    <name evidence="3" type="ORF">BTO08_21000</name>
    <name evidence="4" type="ORF">C0W27_14520</name>
</gene>
<evidence type="ECO:0000256" key="2">
    <source>
        <dbReference type="SAM" id="SignalP"/>
    </source>
</evidence>
<proteinExistence type="predicted"/>
<dbReference type="Pfam" id="PF10807">
    <property type="entry name" value="DUF2541"/>
    <property type="match status" value="1"/>
</dbReference>
<comment type="caution">
    <text evidence="3">The sequence shown here is derived from an EMBL/GenBank/DDBJ whole genome shotgun (WGS) entry which is preliminary data.</text>
</comment>
<evidence type="ECO:0000313" key="3">
    <source>
        <dbReference type="EMBL" id="PQJ62701.1"/>
    </source>
</evidence>
<protein>
    <submittedName>
        <fullName evidence="3">DUF2541 domain-containing protein</fullName>
    </submittedName>
</protein>
<dbReference type="Proteomes" id="UP000240989">
    <property type="component" value="Unassembled WGS sequence"/>
</dbReference>
<evidence type="ECO:0000313" key="6">
    <source>
        <dbReference type="Proteomes" id="UP000240989"/>
    </source>
</evidence>
<reference evidence="4 6" key="2">
    <citation type="submission" date="2018-01" db="EMBL/GenBank/DDBJ databases">
        <title>Whole genome sequencing of Histamine producing bacteria.</title>
        <authorList>
            <person name="Butler K."/>
        </authorList>
    </citation>
    <scope>NUCLEOTIDE SEQUENCE [LARGE SCALE GENOMIC DNA]</scope>
    <source>
        <strain evidence="4 6">A6-1</strain>
    </source>
</reference>
<dbReference type="AlphaFoldDB" id="A0A0D8MM16"/>
<keyword evidence="1 2" id="KW-0732">Signal</keyword>
<feature type="chain" id="PRO_5007398061" evidence="2">
    <location>
        <begin position="25"/>
        <end position="125"/>
    </location>
</feature>
<dbReference type="RefSeq" id="WP_005364537.1">
    <property type="nucleotide sequence ID" value="NZ_JAKJTG010000014.1"/>
</dbReference>
<evidence type="ECO:0000313" key="4">
    <source>
        <dbReference type="EMBL" id="PSX08313.1"/>
    </source>
</evidence>
<keyword evidence="6" id="KW-1185">Reference proteome</keyword>
<dbReference type="EMBL" id="MSCJ01000003">
    <property type="protein sequence ID" value="PQJ62701.1"/>
    <property type="molecule type" value="Genomic_DNA"/>
</dbReference>